<name>A0ABQ6N5Y0_9STRA</name>
<proteinExistence type="predicted"/>
<sequence>MSLLFTRRSHQISQGGQIAFPGGKVERSDEDRTATAVRETHEEIGLPPEALRVVGLLDDIPNYDNTQSVTPVVAVVDPAFDTANLIKSPEVSAIFSVPVPDLEKDENWTTKEMEWKGHQVTQFFFDCRAYPSAGTGEALWGLTAYCTLSLLLSMSDASNPSKNGVVARHHLTLLEQYDRRLQMGKDALEDMEAAKLELAASKSPNRVE</sequence>
<dbReference type="EMBL" id="BRYB01000942">
    <property type="protein sequence ID" value="GMI40560.1"/>
    <property type="molecule type" value="Genomic_DNA"/>
</dbReference>
<comment type="cofactor">
    <cofactor evidence="2">
        <name>Mg(2+)</name>
        <dbReference type="ChEBI" id="CHEBI:18420"/>
    </cofactor>
</comment>
<dbReference type="PANTHER" id="PTHR12992">
    <property type="entry name" value="NUDIX HYDROLASE"/>
    <property type="match status" value="1"/>
</dbReference>
<gene>
    <name evidence="8" type="ORF">TeGR_g13663</name>
</gene>
<comment type="cofactor">
    <cofactor evidence="1">
        <name>Mn(2+)</name>
        <dbReference type="ChEBI" id="CHEBI:29035"/>
    </cofactor>
</comment>
<dbReference type="Gene3D" id="3.90.79.10">
    <property type="entry name" value="Nucleoside Triphosphate Pyrophosphohydrolase"/>
    <property type="match status" value="1"/>
</dbReference>
<accession>A0ABQ6N5Y0</accession>
<dbReference type="CDD" id="cd03426">
    <property type="entry name" value="NUDIX_CoAse_Nudt7"/>
    <property type="match status" value="1"/>
</dbReference>
<dbReference type="InterPro" id="IPR045121">
    <property type="entry name" value="CoAse"/>
</dbReference>
<keyword evidence="6" id="KW-0464">Manganese</keyword>
<keyword evidence="9" id="KW-1185">Reference proteome</keyword>
<dbReference type="PROSITE" id="PS51462">
    <property type="entry name" value="NUDIX"/>
    <property type="match status" value="1"/>
</dbReference>
<evidence type="ECO:0000256" key="3">
    <source>
        <dbReference type="ARBA" id="ARBA00022723"/>
    </source>
</evidence>
<keyword evidence="3" id="KW-0479">Metal-binding</keyword>
<organism evidence="8 9">
    <name type="scientific">Tetraparma gracilis</name>
    <dbReference type="NCBI Taxonomy" id="2962635"/>
    <lineage>
        <taxon>Eukaryota</taxon>
        <taxon>Sar</taxon>
        <taxon>Stramenopiles</taxon>
        <taxon>Ochrophyta</taxon>
        <taxon>Bolidophyceae</taxon>
        <taxon>Parmales</taxon>
        <taxon>Triparmaceae</taxon>
        <taxon>Tetraparma</taxon>
    </lineage>
</organism>
<evidence type="ECO:0000259" key="7">
    <source>
        <dbReference type="PROSITE" id="PS51462"/>
    </source>
</evidence>
<feature type="domain" description="Nudix hydrolase" evidence="7">
    <location>
        <begin position="1"/>
        <end position="125"/>
    </location>
</feature>
<evidence type="ECO:0000256" key="6">
    <source>
        <dbReference type="ARBA" id="ARBA00023211"/>
    </source>
</evidence>
<dbReference type="PANTHER" id="PTHR12992:SF11">
    <property type="entry name" value="MITOCHONDRIAL COENZYME A DIPHOSPHATASE NUDT8"/>
    <property type="match status" value="1"/>
</dbReference>
<dbReference type="Proteomes" id="UP001165060">
    <property type="component" value="Unassembled WGS sequence"/>
</dbReference>
<evidence type="ECO:0000313" key="9">
    <source>
        <dbReference type="Proteomes" id="UP001165060"/>
    </source>
</evidence>
<dbReference type="InterPro" id="IPR000086">
    <property type="entry name" value="NUDIX_hydrolase_dom"/>
</dbReference>
<dbReference type="InterPro" id="IPR015797">
    <property type="entry name" value="NUDIX_hydrolase-like_dom_sf"/>
</dbReference>
<dbReference type="SUPFAM" id="SSF55811">
    <property type="entry name" value="Nudix"/>
    <property type="match status" value="1"/>
</dbReference>
<dbReference type="Pfam" id="PF00293">
    <property type="entry name" value="NUDIX"/>
    <property type="match status" value="1"/>
</dbReference>
<evidence type="ECO:0000256" key="5">
    <source>
        <dbReference type="ARBA" id="ARBA00022842"/>
    </source>
</evidence>
<evidence type="ECO:0000256" key="2">
    <source>
        <dbReference type="ARBA" id="ARBA00001946"/>
    </source>
</evidence>
<reference evidence="8 9" key="1">
    <citation type="journal article" date="2023" name="Commun. Biol.">
        <title>Genome analysis of Parmales, the sister group of diatoms, reveals the evolutionary specialization of diatoms from phago-mixotrophs to photoautotrophs.</title>
        <authorList>
            <person name="Ban H."/>
            <person name="Sato S."/>
            <person name="Yoshikawa S."/>
            <person name="Yamada K."/>
            <person name="Nakamura Y."/>
            <person name="Ichinomiya M."/>
            <person name="Sato N."/>
            <person name="Blanc-Mathieu R."/>
            <person name="Endo H."/>
            <person name="Kuwata A."/>
            <person name="Ogata H."/>
        </authorList>
    </citation>
    <scope>NUCLEOTIDE SEQUENCE [LARGE SCALE GENOMIC DNA]</scope>
</reference>
<protein>
    <recommendedName>
        <fullName evidence="7">Nudix hydrolase domain-containing protein</fullName>
    </recommendedName>
</protein>
<evidence type="ECO:0000313" key="8">
    <source>
        <dbReference type="EMBL" id="GMI40560.1"/>
    </source>
</evidence>
<keyword evidence="5" id="KW-0460">Magnesium</keyword>
<evidence type="ECO:0000256" key="1">
    <source>
        <dbReference type="ARBA" id="ARBA00001936"/>
    </source>
</evidence>
<keyword evidence="4" id="KW-0378">Hydrolase</keyword>
<comment type="caution">
    <text evidence="8">The sequence shown here is derived from an EMBL/GenBank/DDBJ whole genome shotgun (WGS) entry which is preliminary data.</text>
</comment>
<evidence type="ECO:0000256" key="4">
    <source>
        <dbReference type="ARBA" id="ARBA00022801"/>
    </source>
</evidence>